<reference evidence="13 14" key="1">
    <citation type="submission" date="2018-10" db="EMBL/GenBank/DDBJ databases">
        <title>Genomic Encyclopedia of Type Strains, Phase IV (KMG-IV): sequencing the most valuable type-strain genomes for metagenomic binning, comparative biology and taxonomic classification.</title>
        <authorList>
            <person name="Goeker M."/>
        </authorList>
    </citation>
    <scope>NUCLEOTIDE SEQUENCE [LARGE SCALE GENOMIC DNA]</scope>
    <source>
        <strain evidence="13 14">DSM 26916</strain>
    </source>
</reference>
<dbReference type="Proteomes" id="UP000268908">
    <property type="component" value="Unassembled WGS sequence"/>
</dbReference>
<keyword evidence="7" id="KW-0630">Potassium</keyword>
<keyword evidence="10 11" id="KW-0472">Membrane</keyword>
<dbReference type="EMBL" id="RCCI01000006">
    <property type="protein sequence ID" value="RLJ63794.1"/>
    <property type="molecule type" value="Genomic_DNA"/>
</dbReference>
<keyword evidence="3" id="KW-0813">Transport</keyword>
<feature type="transmembrane region" description="Helical" evidence="11">
    <location>
        <begin position="270"/>
        <end position="289"/>
    </location>
</feature>
<organism evidence="13 14">
    <name type="scientific">Sulfurisoma sediminicola</name>
    <dbReference type="NCBI Taxonomy" id="1381557"/>
    <lineage>
        <taxon>Bacteria</taxon>
        <taxon>Pseudomonadati</taxon>
        <taxon>Pseudomonadota</taxon>
        <taxon>Betaproteobacteria</taxon>
        <taxon>Nitrosomonadales</taxon>
        <taxon>Sterolibacteriaceae</taxon>
        <taxon>Sulfurisoma</taxon>
    </lineage>
</organism>
<dbReference type="InterPro" id="IPR036291">
    <property type="entry name" value="NAD(P)-bd_dom_sf"/>
</dbReference>
<accession>A0A497XB60</accession>
<dbReference type="PANTHER" id="PTHR46157:SF4">
    <property type="entry name" value="K(+) EFFLUX ANTIPORTER 3, CHLOROPLASTIC"/>
    <property type="match status" value="1"/>
</dbReference>
<dbReference type="InterPro" id="IPR038770">
    <property type="entry name" value="Na+/solute_symporter_sf"/>
</dbReference>
<dbReference type="InterPro" id="IPR006153">
    <property type="entry name" value="Cation/H_exchanger_TM"/>
</dbReference>
<feature type="transmembrane region" description="Helical" evidence="11">
    <location>
        <begin position="114"/>
        <end position="135"/>
    </location>
</feature>
<keyword evidence="14" id="KW-1185">Reference proteome</keyword>
<dbReference type="PANTHER" id="PTHR46157">
    <property type="entry name" value="K(+) EFFLUX ANTIPORTER 3, CHLOROPLASTIC"/>
    <property type="match status" value="1"/>
</dbReference>
<evidence type="ECO:0000256" key="11">
    <source>
        <dbReference type="SAM" id="Phobius"/>
    </source>
</evidence>
<dbReference type="GO" id="GO:0015297">
    <property type="term" value="F:antiporter activity"/>
    <property type="evidence" value="ECO:0007669"/>
    <property type="project" value="UniProtKB-KW"/>
</dbReference>
<dbReference type="GO" id="GO:0005886">
    <property type="term" value="C:plasma membrane"/>
    <property type="evidence" value="ECO:0007669"/>
    <property type="project" value="TreeGrafter"/>
</dbReference>
<keyword evidence="9" id="KW-0406">Ion transport</keyword>
<gene>
    <name evidence="13" type="ORF">DFR35_2427</name>
</gene>
<evidence type="ECO:0000313" key="14">
    <source>
        <dbReference type="Proteomes" id="UP000268908"/>
    </source>
</evidence>
<dbReference type="AlphaFoldDB" id="A0A497XB60"/>
<feature type="transmembrane region" description="Helical" evidence="11">
    <location>
        <begin position="56"/>
        <end position="73"/>
    </location>
</feature>
<dbReference type="Gene3D" id="1.20.1530.20">
    <property type="match status" value="1"/>
</dbReference>
<dbReference type="GO" id="GO:0008324">
    <property type="term" value="F:monoatomic cation transmembrane transporter activity"/>
    <property type="evidence" value="ECO:0007669"/>
    <property type="project" value="InterPro"/>
</dbReference>
<evidence type="ECO:0000256" key="7">
    <source>
        <dbReference type="ARBA" id="ARBA00022958"/>
    </source>
</evidence>
<dbReference type="OrthoDB" id="9781411at2"/>
<evidence type="ECO:0000259" key="12">
    <source>
        <dbReference type="PROSITE" id="PS51201"/>
    </source>
</evidence>
<comment type="similarity">
    <text evidence="2">Belongs to the monovalent cation:proton antiporter 2 (CPA2) transporter (TC 2.A.37) family.</text>
</comment>
<feature type="transmembrane region" description="Helical" evidence="11">
    <location>
        <begin position="176"/>
        <end position="197"/>
    </location>
</feature>
<dbReference type="GO" id="GO:0012505">
    <property type="term" value="C:endomembrane system"/>
    <property type="evidence" value="ECO:0007669"/>
    <property type="project" value="UniProtKB-SubCell"/>
</dbReference>
<evidence type="ECO:0000256" key="8">
    <source>
        <dbReference type="ARBA" id="ARBA00022989"/>
    </source>
</evidence>
<name>A0A497XB60_9PROT</name>
<evidence type="ECO:0000256" key="4">
    <source>
        <dbReference type="ARBA" id="ARBA00022449"/>
    </source>
</evidence>
<keyword evidence="6 11" id="KW-0812">Transmembrane</keyword>
<feature type="transmembrane region" description="Helical" evidence="11">
    <location>
        <begin position="295"/>
        <end position="317"/>
    </location>
</feature>
<dbReference type="NCBIfam" id="TIGR00932">
    <property type="entry name" value="2a37"/>
    <property type="match status" value="1"/>
</dbReference>
<evidence type="ECO:0000256" key="9">
    <source>
        <dbReference type="ARBA" id="ARBA00023065"/>
    </source>
</evidence>
<comment type="caution">
    <text evidence="13">The sequence shown here is derived from an EMBL/GenBank/DDBJ whole genome shotgun (WGS) entry which is preliminary data.</text>
</comment>
<protein>
    <submittedName>
        <fullName evidence="13">Kef-type potassium/proton antiporter (CPA2 family)</fullName>
    </submittedName>
</protein>
<dbReference type="FunFam" id="3.40.50.720:FF:000036">
    <property type="entry name" value="Glutathione-regulated potassium-efflux system protein KefB"/>
    <property type="match status" value="1"/>
</dbReference>
<evidence type="ECO:0000256" key="1">
    <source>
        <dbReference type="ARBA" id="ARBA00004127"/>
    </source>
</evidence>
<evidence type="ECO:0000313" key="13">
    <source>
        <dbReference type="EMBL" id="RLJ63794.1"/>
    </source>
</evidence>
<dbReference type="InterPro" id="IPR004771">
    <property type="entry name" value="K/H_exchanger"/>
</dbReference>
<evidence type="ECO:0000256" key="3">
    <source>
        <dbReference type="ARBA" id="ARBA00022448"/>
    </source>
</evidence>
<evidence type="ECO:0000256" key="2">
    <source>
        <dbReference type="ARBA" id="ARBA00005551"/>
    </source>
</evidence>
<comment type="subcellular location">
    <subcellularLocation>
        <location evidence="1">Endomembrane system</location>
        <topology evidence="1">Multi-pass membrane protein</topology>
    </subcellularLocation>
</comment>
<evidence type="ECO:0000256" key="10">
    <source>
        <dbReference type="ARBA" id="ARBA00023136"/>
    </source>
</evidence>
<dbReference type="GO" id="GO:1902600">
    <property type="term" value="P:proton transmembrane transport"/>
    <property type="evidence" value="ECO:0007669"/>
    <property type="project" value="InterPro"/>
</dbReference>
<keyword evidence="4" id="KW-0050">Antiport</keyword>
<dbReference type="Pfam" id="PF00999">
    <property type="entry name" value="Na_H_Exchanger"/>
    <property type="match status" value="1"/>
</dbReference>
<dbReference type="GO" id="GO:0006813">
    <property type="term" value="P:potassium ion transport"/>
    <property type="evidence" value="ECO:0007669"/>
    <property type="project" value="UniProtKB-KW"/>
</dbReference>
<sequence length="575" mass="62352">MHSQLLSLLLLLTAAVGAVAVMRRFKLPSMLGYLAIGMVLGPHGAQMIGESDEVETFAEFGVVFLMFSIGLEFSLQRLKAMHTLVFGYGSAQMLLTAAGAMLVTWYGYGQDWKSGLSVGLAVAMSSTAIVAKMLSERFELHSRSGRLTMGVLLFQDIAVVPCLILLPALAQPEGNLLRQLGLASLQAAALLVVLIWVGQKLMKRLFDAVAHYRSEELFVLATLWIVVGLAYATGQAGLSLALGAFIGGMLISETVYRHQVEADIRPFRDMLLGLFFVTVGMLLDVGFVLEHFWRLLLAVVLLVVGKGVVVLLITLAARSTVDTALRTSAQLAQAGEFGLVLIQLAYAQKLIAADVFQVTLAAMLISMFIAPFLIERVARLGGEMARGDWAHKAKAIYEVATSAFGMEDHVILCGYGRTGEQIGKFLGAEKIPFLALDVDPTAVKRAIPEGGKVVFGGADRIEVLKAAGLMRAQAMVIAYPDTLSAERVLRLVRSHREDMPIIVRAADESDIDKLKRAGATEVIPEVLEGSLMIAAETLTQLGVPVERAIERVRLVREARYASMREFYHGSGEHKP</sequence>
<evidence type="ECO:0000256" key="6">
    <source>
        <dbReference type="ARBA" id="ARBA00022692"/>
    </source>
</evidence>
<keyword evidence="8 11" id="KW-1133">Transmembrane helix</keyword>
<dbReference type="PROSITE" id="PS51201">
    <property type="entry name" value="RCK_N"/>
    <property type="match status" value="1"/>
</dbReference>
<dbReference type="Pfam" id="PF02254">
    <property type="entry name" value="TrkA_N"/>
    <property type="match status" value="1"/>
</dbReference>
<proteinExistence type="inferred from homology"/>
<feature type="transmembrane region" description="Helical" evidence="11">
    <location>
        <begin position="147"/>
        <end position="170"/>
    </location>
</feature>
<feature type="transmembrane region" description="Helical" evidence="11">
    <location>
        <begin position="85"/>
        <end position="108"/>
    </location>
</feature>
<evidence type="ECO:0000256" key="5">
    <source>
        <dbReference type="ARBA" id="ARBA00022538"/>
    </source>
</evidence>
<dbReference type="InterPro" id="IPR003148">
    <property type="entry name" value="RCK_N"/>
</dbReference>
<dbReference type="RefSeq" id="WP_121242739.1">
    <property type="nucleotide sequence ID" value="NZ_BHVV01000003.1"/>
</dbReference>
<feature type="domain" description="RCK N-terminal" evidence="12">
    <location>
        <begin position="407"/>
        <end position="524"/>
    </location>
</feature>
<feature type="transmembrane region" description="Helical" evidence="11">
    <location>
        <begin position="217"/>
        <end position="234"/>
    </location>
</feature>
<dbReference type="Gene3D" id="3.40.50.720">
    <property type="entry name" value="NAD(P)-binding Rossmann-like Domain"/>
    <property type="match status" value="1"/>
</dbReference>
<feature type="transmembrane region" description="Helical" evidence="11">
    <location>
        <begin position="355"/>
        <end position="374"/>
    </location>
</feature>
<keyword evidence="5" id="KW-0633">Potassium transport</keyword>
<dbReference type="SUPFAM" id="SSF51735">
    <property type="entry name" value="NAD(P)-binding Rossmann-fold domains"/>
    <property type="match status" value="1"/>
</dbReference>